<evidence type="ECO:0000259" key="14">
    <source>
        <dbReference type="PROSITE" id="PS51384"/>
    </source>
</evidence>
<keyword evidence="6" id="KW-0479">Metal-binding</keyword>
<dbReference type="PANTHER" id="PTHR47354:SF8">
    <property type="entry name" value="1,2-PHENYLACETYL-COA EPOXIDASE, SUBUNIT E"/>
    <property type="match status" value="1"/>
</dbReference>
<accession>A0A1G2S4P0</accession>
<dbReference type="STRING" id="1802723.A2675_00325"/>
<gene>
    <name evidence="15" type="ORF">A2675_00325</name>
</gene>
<evidence type="ECO:0000256" key="6">
    <source>
        <dbReference type="ARBA" id="ARBA00022723"/>
    </source>
</evidence>
<dbReference type="Proteomes" id="UP000176997">
    <property type="component" value="Unassembled WGS sequence"/>
</dbReference>
<feature type="transmembrane region" description="Helical" evidence="13">
    <location>
        <begin position="47"/>
        <end position="72"/>
    </location>
</feature>
<dbReference type="GO" id="GO:0050660">
    <property type="term" value="F:flavin adenine dinucleotide binding"/>
    <property type="evidence" value="ECO:0007669"/>
    <property type="project" value="TreeGrafter"/>
</dbReference>
<keyword evidence="7" id="KW-0274">FAD</keyword>
<dbReference type="Pfam" id="PF00175">
    <property type="entry name" value="NAD_binding_1"/>
    <property type="match status" value="1"/>
</dbReference>
<evidence type="ECO:0000256" key="3">
    <source>
        <dbReference type="ARBA" id="ARBA00022630"/>
    </source>
</evidence>
<comment type="subcellular location">
    <subcellularLocation>
        <location evidence="2">Membrane</location>
        <topology evidence="2">Multi-pass membrane protein</topology>
    </subcellularLocation>
</comment>
<evidence type="ECO:0000256" key="4">
    <source>
        <dbReference type="ARBA" id="ARBA00022692"/>
    </source>
</evidence>
<keyword evidence="8 13" id="KW-1133">Transmembrane helix</keyword>
<evidence type="ECO:0000256" key="8">
    <source>
        <dbReference type="ARBA" id="ARBA00022989"/>
    </source>
</evidence>
<organism evidence="15 16">
    <name type="scientific">Candidatus Yonathbacteria bacterium RIFCSPHIGHO2_01_FULL_51_10</name>
    <dbReference type="NCBI Taxonomy" id="1802723"/>
    <lineage>
        <taxon>Bacteria</taxon>
        <taxon>Candidatus Yonathiibacteriota</taxon>
    </lineage>
</organism>
<dbReference type="GO" id="GO:0046872">
    <property type="term" value="F:metal ion binding"/>
    <property type="evidence" value="ECO:0007669"/>
    <property type="project" value="UniProtKB-KW"/>
</dbReference>
<comment type="caution">
    <text evidence="15">The sequence shown here is derived from an EMBL/GenBank/DDBJ whole genome shotgun (WGS) entry which is preliminary data.</text>
</comment>
<evidence type="ECO:0000256" key="13">
    <source>
        <dbReference type="SAM" id="Phobius"/>
    </source>
</evidence>
<dbReference type="PANTHER" id="PTHR47354">
    <property type="entry name" value="NADH OXIDOREDUCTASE HCR"/>
    <property type="match status" value="1"/>
</dbReference>
<evidence type="ECO:0000256" key="12">
    <source>
        <dbReference type="ARBA" id="ARBA00023136"/>
    </source>
</evidence>
<name>A0A1G2S4P0_9BACT</name>
<sequence>MEFYFSLPSTTSIKKFLVWFLFFGNLLGIVVLWLTNSSYYIQNPADGNILIALGRITGLLAEYFILVQLMLIGRVRWLEHLFGFDVLNKIHRWIGYSILSLLLTHPLLLTIGNAQANGVPLLSQFADFLANKKDVLNAFFALLIFIFIVVISIVIVRKKLRYETWYFTHLFTYLAIGLALTHQLGTGDLRSGWGLTYWYVLNFAVFGFVLLYRLIRPLYLFWRHRFFVEHIVEETPDTFSLYISGKNLDRFKFEAGQYANITILARGMWYTHPFSFSSAYNGAFLRFSIKSLGDYTSKIRELKPGTPIIIDGPLGLFVEKRATRDKFLFIAGGIGITPLRAMIESLTAQKKDMVLLCGSRTEKDIAFKDEFELFKQQSPSLTTHHILGTPTEGYESGFIDKEKIVRLVPDFYTREVFLCGPPPMMKIMVGHLNDLGFDAHHIHYEKFSF</sequence>
<protein>
    <recommendedName>
        <fullName evidence="14">FAD-binding FR-type domain-containing protein</fullName>
    </recommendedName>
</protein>
<dbReference type="InterPro" id="IPR013130">
    <property type="entry name" value="Fe3_Rdtase_TM_dom"/>
</dbReference>
<proteinExistence type="predicted"/>
<dbReference type="InterPro" id="IPR001433">
    <property type="entry name" value="OxRdtase_FAD/NAD-bd"/>
</dbReference>
<dbReference type="AlphaFoldDB" id="A0A1G2S4P0"/>
<evidence type="ECO:0000313" key="16">
    <source>
        <dbReference type="Proteomes" id="UP000176997"/>
    </source>
</evidence>
<comment type="cofactor">
    <cofactor evidence="1">
        <name>FAD</name>
        <dbReference type="ChEBI" id="CHEBI:57692"/>
    </cofactor>
</comment>
<feature type="transmembrane region" description="Helical" evidence="13">
    <location>
        <begin position="93"/>
        <end position="115"/>
    </location>
</feature>
<feature type="domain" description="FAD-binding FR-type" evidence="14">
    <location>
        <begin position="221"/>
        <end position="320"/>
    </location>
</feature>
<keyword evidence="10" id="KW-0408">Iron</keyword>
<reference evidence="15 16" key="1">
    <citation type="journal article" date="2016" name="Nat. Commun.">
        <title>Thousands of microbial genomes shed light on interconnected biogeochemical processes in an aquifer system.</title>
        <authorList>
            <person name="Anantharaman K."/>
            <person name="Brown C.T."/>
            <person name="Hug L.A."/>
            <person name="Sharon I."/>
            <person name="Castelle C.J."/>
            <person name="Probst A.J."/>
            <person name="Thomas B.C."/>
            <person name="Singh A."/>
            <person name="Wilkins M.J."/>
            <person name="Karaoz U."/>
            <person name="Brodie E.L."/>
            <person name="Williams K.H."/>
            <person name="Hubbard S.S."/>
            <person name="Banfield J.F."/>
        </authorList>
    </citation>
    <scope>NUCLEOTIDE SEQUENCE [LARGE SCALE GENOMIC DNA]</scope>
</reference>
<dbReference type="InterPro" id="IPR017938">
    <property type="entry name" value="Riboflavin_synthase-like_b-brl"/>
</dbReference>
<evidence type="ECO:0000256" key="1">
    <source>
        <dbReference type="ARBA" id="ARBA00001974"/>
    </source>
</evidence>
<feature type="transmembrane region" description="Helical" evidence="13">
    <location>
        <begin position="196"/>
        <end position="215"/>
    </location>
</feature>
<evidence type="ECO:0000313" key="15">
    <source>
        <dbReference type="EMBL" id="OHA80043.1"/>
    </source>
</evidence>
<dbReference type="InterPro" id="IPR017927">
    <property type="entry name" value="FAD-bd_FR_type"/>
</dbReference>
<dbReference type="GO" id="GO:0016020">
    <property type="term" value="C:membrane"/>
    <property type="evidence" value="ECO:0007669"/>
    <property type="project" value="UniProtKB-SubCell"/>
</dbReference>
<dbReference type="EMBL" id="MHUS01000037">
    <property type="protein sequence ID" value="OHA80043.1"/>
    <property type="molecule type" value="Genomic_DNA"/>
</dbReference>
<keyword evidence="9" id="KW-0560">Oxidoreductase</keyword>
<keyword evidence="12 13" id="KW-0472">Membrane</keyword>
<dbReference type="PROSITE" id="PS51384">
    <property type="entry name" value="FAD_FR"/>
    <property type="match status" value="1"/>
</dbReference>
<dbReference type="PRINTS" id="PR00410">
    <property type="entry name" value="PHEHYDRXLASE"/>
</dbReference>
<dbReference type="InterPro" id="IPR039261">
    <property type="entry name" value="FNR_nucleotide-bd"/>
</dbReference>
<keyword evidence="11" id="KW-0411">Iron-sulfur</keyword>
<evidence type="ECO:0000256" key="2">
    <source>
        <dbReference type="ARBA" id="ARBA00004141"/>
    </source>
</evidence>
<keyword evidence="5" id="KW-0001">2Fe-2S</keyword>
<keyword evidence="3" id="KW-0285">Flavoprotein</keyword>
<feature type="transmembrane region" description="Helical" evidence="13">
    <location>
        <begin position="135"/>
        <end position="156"/>
    </location>
</feature>
<evidence type="ECO:0000256" key="10">
    <source>
        <dbReference type="ARBA" id="ARBA00023004"/>
    </source>
</evidence>
<feature type="transmembrane region" description="Helical" evidence="13">
    <location>
        <begin position="165"/>
        <end position="184"/>
    </location>
</feature>
<evidence type="ECO:0000256" key="11">
    <source>
        <dbReference type="ARBA" id="ARBA00023014"/>
    </source>
</evidence>
<dbReference type="SUPFAM" id="SSF63380">
    <property type="entry name" value="Riboflavin synthase domain-like"/>
    <property type="match status" value="1"/>
</dbReference>
<dbReference type="Gene3D" id="3.40.50.80">
    <property type="entry name" value="Nucleotide-binding domain of ferredoxin-NADP reductase (FNR) module"/>
    <property type="match status" value="1"/>
</dbReference>
<feature type="transmembrane region" description="Helical" evidence="13">
    <location>
        <begin position="16"/>
        <end position="35"/>
    </location>
</feature>
<evidence type="ECO:0000256" key="9">
    <source>
        <dbReference type="ARBA" id="ARBA00023002"/>
    </source>
</evidence>
<dbReference type="SUPFAM" id="SSF52343">
    <property type="entry name" value="Ferredoxin reductase-like, C-terminal NADP-linked domain"/>
    <property type="match status" value="1"/>
</dbReference>
<dbReference type="Pfam" id="PF08022">
    <property type="entry name" value="FAD_binding_8"/>
    <property type="match status" value="1"/>
</dbReference>
<evidence type="ECO:0000256" key="5">
    <source>
        <dbReference type="ARBA" id="ARBA00022714"/>
    </source>
</evidence>
<evidence type="ECO:0000256" key="7">
    <source>
        <dbReference type="ARBA" id="ARBA00022827"/>
    </source>
</evidence>
<dbReference type="GO" id="GO:0016491">
    <property type="term" value="F:oxidoreductase activity"/>
    <property type="evidence" value="ECO:0007669"/>
    <property type="project" value="UniProtKB-KW"/>
</dbReference>
<dbReference type="Gene3D" id="2.40.30.10">
    <property type="entry name" value="Translation factors"/>
    <property type="match status" value="1"/>
</dbReference>
<dbReference type="GO" id="GO:0051537">
    <property type="term" value="F:2 iron, 2 sulfur cluster binding"/>
    <property type="evidence" value="ECO:0007669"/>
    <property type="project" value="UniProtKB-KW"/>
</dbReference>
<dbReference type="InterPro" id="IPR013112">
    <property type="entry name" value="FAD-bd_8"/>
</dbReference>
<keyword evidence="4 13" id="KW-0812">Transmembrane</keyword>
<dbReference type="InterPro" id="IPR050415">
    <property type="entry name" value="MRET"/>
</dbReference>
<dbReference type="Pfam" id="PF01794">
    <property type="entry name" value="Ferric_reduct"/>
    <property type="match status" value="1"/>
</dbReference>